<dbReference type="SUPFAM" id="SSF54814">
    <property type="entry name" value="Prokaryotic type KH domain (KH-domain type II)"/>
    <property type="match status" value="1"/>
</dbReference>
<comment type="similarity">
    <text evidence="1 6 7 8">Belongs to the TRAFAC class TrmE-Era-EngA-EngB-Septin-like GTPase superfamily. Era GTPase family.</text>
</comment>
<proteinExistence type="inferred from homology"/>
<dbReference type="HAMAP" id="MF_00367">
    <property type="entry name" value="GTPase_Era"/>
    <property type="match status" value="1"/>
</dbReference>
<dbReference type="InterPro" id="IPR005662">
    <property type="entry name" value="GTPase_Era-like"/>
</dbReference>
<dbReference type="NCBIfam" id="TIGR00231">
    <property type="entry name" value="small_GTP"/>
    <property type="match status" value="1"/>
</dbReference>
<comment type="function">
    <text evidence="6">An essential GTPase that binds both GDP and GTP, with rapid nucleotide exchange. Plays a role in 16S rRNA processing and 30S ribosomal subunit biogenesis and possibly also in cell cycle regulation and energy metabolism.</text>
</comment>
<dbReference type="Pfam" id="PF07650">
    <property type="entry name" value="KH_2"/>
    <property type="match status" value="1"/>
</dbReference>
<dbReference type="PANTHER" id="PTHR42698">
    <property type="entry name" value="GTPASE ERA"/>
    <property type="match status" value="1"/>
</dbReference>
<dbReference type="EMBL" id="QGLE01000007">
    <property type="protein sequence ID" value="PWR21401.1"/>
    <property type="molecule type" value="Genomic_DNA"/>
</dbReference>
<keyword evidence="3 6" id="KW-0547">Nucleotide-binding</keyword>
<dbReference type="Proteomes" id="UP000245461">
    <property type="component" value="Unassembled WGS sequence"/>
</dbReference>
<dbReference type="Pfam" id="PF01926">
    <property type="entry name" value="MMR_HSR1"/>
    <property type="match status" value="1"/>
</dbReference>
<dbReference type="GO" id="GO:0005525">
    <property type="term" value="F:GTP binding"/>
    <property type="evidence" value="ECO:0007669"/>
    <property type="project" value="UniProtKB-UniRule"/>
</dbReference>
<protein>
    <recommendedName>
        <fullName evidence="2 6">GTPase Era</fullName>
    </recommendedName>
</protein>
<dbReference type="PANTHER" id="PTHR42698:SF1">
    <property type="entry name" value="GTPASE ERA, MITOCHONDRIAL"/>
    <property type="match status" value="1"/>
</dbReference>
<dbReference type="NCBIfam" id="TIGR00436">
    <property type="entry name" value="era"/>
    <property type="match status" value="1"/>
</dbReference>
<keyword evidence="5 6" id="KW-0342">GTP-binding</keyword>
<comment type="subcellular location">
    <subcellularLocation>
        <location evidence="6">Cytoplasm</location>
    </subcellularLocation>
    <subcellularLocation>
        <location evidence="6">Cell membrane</location>
        <topology evidence="6">Peripheral membrane protein</topology>
    </subcellularLocation>
</comment>
<dbReference type="GO" id="GO:0005886">
    <property type="term" value="C:plasma membrane"/>
    <property type="evidence" value="ECO:0007669"/>
    <property type="project" value="UniProtKB-SubCell"/>
</dbReference>
<dbReference type="GO" id="GO:0070181">
    <property type="term" value="F:small ribosomal subunit rRNA binding"/>
    <property type="evidence" value="ECO:0007669"/>
    <property type="project" value="UniProtKB-UniRule"/>
</dbReference>
<dbReference type="RefSeq" id="WP_109906570.1">
    <property type="nucleotide sequence ID" value="NZ_QGLE01000007.1"/>
</dbReference>
<feature type="binding site" evidence="6">
    <location>
        <begin position="70"/>
        <end position="74"/>
    </location>
    <ligand>
        <name>GTP</name>
        <dbReference type="ChEBI" id="CHEBI:37565"/>
    </ligand>
</feature>
<keyword evidence="12" id="KW-1185">Reference proteome</keyword>
<organism evidence="11 12">
    <name type="scientific">Zavarzinia aquatilis</name>
    <dbReference type="NCBI Taxonomy" id="2211142"/>
    <lineage>
        <taxon>Bacteria</taxon>
        <taxon>Pseudomonadati</taxon>
        <taxon>Pseudomonadota</taxon>
        <taxon>Alphaproteobacteria</taxon>
        <taxon>Rhodospirillales</taxon>
        <taxon>Zavarziniaceae</taxon>
        <taxon>Zavarzinia</taxon>
    </lineage>
</organism>
<name>A0A317E434_9PROT</name>
<keyword evidence="6" id="KW-1003">Cell membrane</keyword>
<comment type="subunit">
    <text evidence="6">Monomer.</text>
</comment>
<keyword evidence="4 6" id="KW-0694">RNA-binding</keyword>
<dbReference type="PROSITE" id="PS50823">
    <property type="entry name" value="KH_TYPE_2"/>
    <property type="match status" value="1"/>
</dbReference>
<evidence type="ECO:0000256" key="3">
    <source>
        <dbReference type="ARBA" id="ARBA00022741"/>
    </source>
</evidence>
<dbReference type="InterPro" id="IPR030388">
    <property type="entry name" value="G_ERA_dom"/>
</dbReference>
<dbReference type="OrthoDB" id="9805918at2"/>
<reference evidence="11 12" key="1">
    <citation type="submission" date="2018-05" db="EMBL/GenBank/DDBJ databases">
        <title>Zavarzinia sp. HR-AS.</title>
        <authorList>
            <person name="Lee Y."/>
            <person name="Jeon C.O."/>
        </authorList>
    </citation>
    <scope>NUCLEOTIDE SEQUENCE [LARGE SCALE GENOMIC DNA]</scope>
    <source>
        <strain evidence="11 12">HR-AS</strain>
    </source>
</reference>
<feature type="region of interest" description="G1" evidence="7">
    <location>
        <begin position="23"/>
        <end position="30"/>
    </location>
</feature>
<dbReference type="NCBIfam" id="NF000908">
    <property type="entry name" value="PRK00089.1"/>
    <property type="match status" value="1"/>
</dbReference>
<keyword evidence="6" id="KW-0472">Membrane</keyword>
<dbReference type="InterPro" id="IPR015946">
    <property type="entry name" value="KH_dom-like_a/b"/>
</dbReference>
<feature type="binding site" evidence="6">
    <location>
        <begin position="23"/>
        <end position="30"/>
    </location>
    <ligand>
        <name>GTP</name>
        <dbReference type="ChEBI" id="CHEBI:37565"/>
    </ligand>
</feature>
<evidence type="ECO:0000256" key="6">
    <source>
        <dbReference type="HAMAP-Rule" id="MF_00367"/>
    </source>
</evidence>
<evidence type="ECO:0000256" key="8">
    <source>
        <dbReference type="RuleBase" id="RU003761"/>
    </source>
</evidence>
<keyword evidence="6" id="KW-0963">Cytoplasm</keyword>
<feature type="domain" description="Era-type G" evidence="10">
    <location>
        <begin position="15"/>
        <end position="182"/>
    </location>
</feature>
<dbReference type="SUPFAM" id="SSF52540">
    <property type="entry name" value="P-loop containing nucleoside triphosphate hydrolases"/>
    <property type="match status" value="1"/>
</dbReference>
<feature type="region of interest" description="G2" evidence="7">
    <location>
        <begin position="49"/>
        <end position="53"/>
    </location>
</feature>
<dbReference type="Gene3D" id="3.30.300.20">
    <property type="match status" value="1"/>
</dbReference>
<dbReference type="PROSITE" id="PS51713">
    <property type="entry name" value="G_ERA"/>
    <property type="match status" value="1"/>
</dbReference>
<evidence type="ECO:0000256" key="7">
    <source>
        <dbReference type="PROSITE-ProRule" id="PRU01050"/>
    </source>
</evidence>
<evidence type="ECO:0000259" key="9">
    <source>
        <dbReference type="PROSITE" id="PS50823"/>
    </source>
</evidence>
<dbReference type="InterPro" id="IPR027417">
    <property type="entry name" value="P-loop_NTPase"/>
</dbReference>
<evidence type="ECO:0000256" key="2">
    <source>
        <dbReference type="ARBA" id="ARBA00020484"/>
    </source>
</evidence>
<keyword evidence="6" id="KW-0699">rRNA-binding</keyword>
<dbReference type="GO" id="GO:0003924">
    <property type="term" value="F:GTPase activity"/>
    <property type="evidence" value="ECO:0007669"/>
    <property type="project" value="UniProtKB-UniRule"/>
</dbReference>
<dbReference type="InterPro" id="IPR004044">
    <property type="entry name" value="KH_dom_type_2"/>
</dbReference>
<feature type="domain" description="KH type-2" evidence="9">
    <location>
        <begin position="213"/>
        <end position="290"/>
    </location>
</feature>
<dbReference type="GO" id="GO:0005829">
    <property type="term" value="C:cytosol"/>
    <property type="evidence" value="ECO:0007669"/>
    <property type="project" value="TreeGrafter"/>
</dbReference>
<comment type="caution">
    <text evidence="11">The sequence shown here is derived from an EMBL/GenBank/DDBJ whole genome shotgun (WGS) entry which is preliminary data.</text>
</comment>
<evidence type="ECO:0000256" key="4">
    <source>
        <dbReference type="ARBA" id="ARBA00022884"/>
    </source>
</evidence>
<evidence type="ECO:0000313" key="12">
    <source>
        <dbReference type="Proteomes" id="UP000245461"/>
    </source>
</evidence>
<evidence type="ECO:0000256" key="5">
    <source>
        <dbReference type="ARBA" id="ARBA00023134"/>
    </source>
</evidence>
<dbReference type="GO" id="GO:0000028">
    <property type="term" value="P:ribosomal small subunit assembly"/>
    <property type="evidence" value="ECO:0007669"/>
    <property type="project" value="TreeGrafter"/>
</dbReference>
<dbReference type="GO" id="GO:0043024">
    <property type="term" value="F:ribosomal small subunit binding"/>
    <property type="evidence" value="ECO:0007669"/>
    <property type="project" value="TreeGrafter"/>
</dbReference>
<dbReference type="Gene3D" id="3.40.50.300">
    <property type="entry name" value="P-loop containing nucleotide triphosphate hydrolases"/>
    <property type="match status" value="1"/>
</dbReference>
<evidence type="ECO:0000256" key="1">
    <source>
        <dbReference type="ARBA" id="ARBA00007921"/>
    </source>
</evidence>
<feature type="region of interest" description="G5" evidence="7">
    <location>
        <begin position="161"/>
        <end position="163"/>
    </location>
</feature>
<accession>A0A317E434</accession>
<sequence>MTDTVPDTSAEGPTRAGFVAIIGPTNAGKSTLTNRLVGSKVSIVTQKVQTTRTRVTGIAVRGKSQFIFVDTPGVFAPKRRLDRAMVAAAWAGASDADLVVMVVDAERGIDDAVESVVEGLKGSGRKCLLALNKIDLVKRESLLELAKAMNDRLDFDATFMISASGGNGCKDLMDAIEARLPEGPWLFPEDQLSDLPERMLAAEITREKIYLRLHQELPYSIHVETESWKDQKDGSVRIEQVIYVERDGQKAIVLGKGGQTVKIVGSMAREEMEQVFDRRVHLFLFVKVRANWAEDRERYQAMGLDWQD</sequence>
<dbReference type="InterPro" id="IPR006073">
    <property type="entry name" value="GTP-bd"/>
</dbReference>
<feature type="region of interest" description="G3" evidence="7">
    <location>
        <begin position="70"/>
        <end position="73"/>
    </location>
</feature>
<dbReference type="AlphaFoldDB" id="A0A317E434"/>
<feature type="binding site" evidence="6">
    <location>
        <begin position="132"/>
        <end position="135"/>
    </location>
    <ligand>
        <name>GTP</name>
        <dbReference type="ChEBI" id="CHEBI:37565"/>
    </ligand>
</feature>
<feature type="region of interest" description="G4" evidence="7">
    <location>
        <begin position="132"/>
        <end position="135"/>
    </location>
</feature>
<gene>
    <name evidence="6" type="primary">era</name>
    <name evidence="11" type="ORF">DKG74_13285</name>
</gene>
<dbReference type="InterPro" id="IPR005225">
    <property type="entry name" value="Small_GTP-bd"/>
</dbReference>
<keyword evidence="6" id="KW-0690">Ribosome biogenesis</keyword>
<evidence type="ECO:0000259" key="10">
    <source>
        <dbReference type="PROSITE" id="PS51713"/>
    </source>
</evidence>
<evidence type="ECO:0000313" key="11">
    <source>
        <dbReference type="EMBL" id="PWR21401.1"/>
    </source>
</evidence>
<dbReference type="CDD" id="cd22534">
    <property type="entry name" value="KH-II_Era"/>
    <property type="match status" value="1"/>
</dbReference>
<dbReference type="InterPro" id="IPR009019">
    <property type="entry name" value="KH_sf_prok-type"/>
</dbReference>
<dbReference type="CDD" id="cd04163">
    <property type="entry name" value="Era"/>
    <property type="match status" value="1"/>
</dbReference>